<keyword evidence="4" id="KW-1134">Transmembrane beta strand</keyword>
<keyword evidence="5" id="KW-0812">Transmembrane</keyword>
<dbReference type="RefSeq" id="WP_272139163.1">
    <property type="nucleotide sequence ID" value="NZ_JAQNDM010000002.1"/>
</dbReference>
<evidence type="ECO:0000313" key="10">
    <source>
        <dbReference type="EMBL" id="MDC0710064.1"/>
    </source>
</evidence>
<evidence type="ECO:0000313" key="11">
    <source>
        <dbReference type="Proteomes" id="UP001221838"/>
    </source>
</evidence>
<keyword evidence="6" id="KW-0472">Membrane</keyword>
<evidence type="ECO:0000256" key="7">
    <source>
        <dbReference type="ARBA" id="ARBA00023237"/>
    </source>
</evidence>
<reference evidence="10 11" key="1">
    <citation type="submission" date="2022-11" db="EMBL/GenBank/DDBJ databases">
        <title>Minimal conservation of predation-associated metabolite biosynthetic gene clusters underscores biosynthetic potential of Myxococcota including descriptions for ten novel species: Archangium lansinium sp. nov., Myxococcus landrumus sp. nov., Nannocystis bai.</title>
        <authorList>
            <person name="Ahearne A."/>
            <person name="Stevens C."/>
            <person name="Dowd S."/>
        </authorList>
    </citation>
    <scope>NUCLEOTIDE SEQUENCE [LARGE SCALE GENOMIC DNA]</scope>
    <source>
        <strain evidence="10 11">NCWAL01</strain>
    </source>
</reference>
<comment type="subcellular location">
    <subcellularLocation>
        <location evidence="1">Cell outer membrane</location>
    </subcellularLocation>
</comment>
<dbReference type="PANTHER" id="PTHR30026:SF21">
    <property type="entry name" value="SLR1270 PROTEIN"/>
    <property type="match status" value="1"/>
</dbReference>
<accession>A0ABT5DAJ0</accession>
<proteinExistence type="inferred from homology"/>
<protein>
    <submittedName>
        <fullName evidence="10">TolC family protein</fullName>
    </submittedName>
</protein>
<dbReference type="Gene3D" id="1.20.1600.10">
    <property type="entry name" value="Outer membrane efflux proteins (OEP)"/>
    <property type="match status" value="1"/>
</dbReference>
<evidence type="ECO:0000256" key="4">
    <source>
        <dbReference type="ARBA" id="ARBA00022452"/>
    </source>
</evidence>
<organism evidence="10 11">
    <name type="scientific">Stigmatella ashevillensis</name>
    <dbReference type="NCBI Taxonomy" id="2995309"/>
    <lineage>
        <taxon>Bacteria</taxon>
        <taxon>Pseudomonadati</taxon>
        <taxon>Myxococcota</taxon>
        <taxon>Myxococcia</taxon>
        <taxon>Myxococcales</taxon>
        <taxon>Cystobacterineae</taxon>
        <taxon>Archangiaceae</taxon>
        <taxon>Stigmatella</taxon>
    </lineage>
</organism>
<keyword evidence="9" id="KW-0732">Signal</keyword>
<evidence type="ECO:0000256" key="9">
    <source>
        <dbReference type="SAM" id="SignalP"/>
    </source>
</evidence>
<evidence type="ECO:0000256" key="1">
    <source>
        <dbReference type="ARBA" id="ARBA00004442"/>
    </source>
</evidence>
<evidence type="ECO:0000256" key="3">
    <source>
        <dbReference type="ARBA" id="ARBA00022448"/>
    </source>
</evidence>
<evidence type="ECO:0000256" key="8">
    <source>
        <dbReference type="SAM" id="MobiDB-lite"/>
    </source>
</evidence>
<comment type="caution">
    <text evidence="10">The sequence shown here is derived from an EMBL/GenBank/DDBJ whole genome shotgun (WGS) entry which is preliminary data.</text>
</comment>
<feature type="signal peptide" evidence="9">
    <location>
        <begin position="1"/>
        <end position="20"/>
    </location>
</feature>
<keyword evidence="11" id="KW-1185">Reference proteome</keyword>
<keyword evidence="7" id="KW-0998">Cell outer membrane</keyword>
<feature type="region of interest" description="Disordered" evidence="8">
    <location>
        <begin position="19"/>
        <end position="48"/>
    </location>
</feature>
<evidence type="ECO:0000256" key="5">
    <source>
        <dbReference type="ARBA" id="ARBA00022692"/>
    </source>
</evidence>
<dbReference type="Proteomes" id="UP001221838">
    <property type="component" value="Unassembled WGS sequence"/>
</dbReference>
<dbReference type="Pfam" id="PF02321">
    <property type="entry name" value="OEP"/>
    <property type="match status" value="2"/>
</dbReference>
<dbReference type="PANTHER" id="PTHR30026">
    <property type="entry name" value="OUTER MEMBRANE PROTEIN TOLC"/>
    <property type="match status" value="1"/>
</dbReference>
<gene>
    <name evidence="10" type="ORF">POL68_16430</name>
</gene>
<name>A0ABT5DAJ0_9BACT</name>
<dbReference type="InterPro" id="IPR051906">
    <property type="entry name" value="TolC-like"/>
</dbReference>
<dbReference type="InterPro" id="IPR003423">
    <property type="entry name" value="OMP_efflux"/>
</dbReference>
<keyword evidence="3" id="KW-0813">Transport</keyword>
<feature type="chain" id="PRO_5046079099" evidence="9">
    <location>
        <begin position="21"/>
        <end position="500"/>
    </location>
</feature>
<sequence length="500" mass="53080">MLPVRPGLALLVALSAPAFAQSPSSPPSAPGPQASGEGPERPELPTTESFDAKLAAQLGQPGGLTAEETARRATSTSVEVRGREAELEAAEAGVSQALASFVPRLSVTAGYSRQSYIAPQAFGTLVTSPGNPAGPLPPGAPLENVPLAIPSLQNQTTVRAALTVPVSDYLLRLSRNYASASASETAARYTTQATQLKVAADARVLYYSWIRAALQSTVAEASLAQAKDHLTDASRAFAVGGASRADVLRVEAQVASAELLVARTANLRNLQAERLHTALHEPGTQELTIGEDVRETLPPLPGLGSPEGLVEEARGHRLEIQAVQEAASAARSQAKGTRAGYLPRLDAVGDVTYANPNPRYFPPEPEFKTTWSAGVQLSWTPTEALTTRGAARAADARVAQWEAQRAVLEDGLRVEVIQALNDLREAELASQTTQRGLSSSEEAYRVRRLLFQNGRATSTELTDAEADLTRARFDAVNARIDLRLARVKLLHALGRDVPHS</sequence>
<comment type="similarity">
    <text evidence="2">Belongs to the outer membrane factor (OMF) (TC 1.B.17) family.</text>
</comment>
<evidence type="ECO:0000256" key="2">
    <source>
        <dbReference type="ARBA" id="ARBA00007613"/>
    </source>
</evidence>
<dbReference type="SUPFAM" id="SSF56954">
    <property type="entry name" value="Outer membrane efflux proteins (OEP)"/>
    <property type="match status" value="1"/>
</dbReference>
<evidence type="ECO:0000256" key="6">
    <source>
        <dbReference type="ARBA" id="ARBA00023136"/>
    </source>
</evidence>
<dbReference type="EMBL" id="JAQNDM010000002">
    <property type="protein sequence ID" value="MDC0710064.1"/>
    <property type="molecule type" value="Genomic_DNA"/>
</dbReference>